<keyword evidence="2" id="KW-1185">Reference proteome</keyword>
<gene>
    <name evidence="1" type="ORF">Godav_029966</name>
</gene>
<organism evidence="1 2">
    <name type="scientific">Gossypium davidsonii</name>
    <name type="common">Davidson's cotton</name>
    <name type="synonym">Gossypium klotzschianum subsp. davidsonii</name>
    <dbReference type="NCBI Taxonomy" id="34287"/>
    <lineage>
        <taxon>Eukaryota</taxon>
        <taxon>Viridiplantae</taxon>
        <taxon>Streptophyta</taxon>
        <taxon>Embryophyta</taxon>
        <taxon>Tracheophyta</taxon>
        <taxon>Spermatophyta</taxon>
        <taxon>Magnoliopsida</taxon>
        <taxon>eudicotyledons</taxon>
        <taxon>Gunneridae</taxon>
        <taxon>Pentapetalae</taxon>
        <taxon>rosids</taxon>
        <taxon>malvids</taxon>
        <taxon>Malvales</taxon>
        <taxon>Malvaceae</taxon>
        <taxon>Malvoideae</taxon>
        <taxon>Gossypium</taxon>
    </lineage>
</organism>
<dbReference type="Proteomes" id="UP000593561">
    <property type="component" value="Unassembled WGS sequence"/>
</dbReference>
<accession>A0A7J8TE33</accession>
<name>A0A7J8TE33_GOSDV</name>
<feature type="non-terminal residue" evidence="1">
    <location>
        <position position="29"/>
    </location>
</feature>
<proteinExistence type="predicted"/>
<protein>
    <submittedName>
        <fullName evidence="1">Uncharacterized protein</fullName>
    </submittedName>
</protein>
<dbReference type="EMBL" id="JABFAC010245687">
    <property type="protein sequence ID" value="MBA0636402.1"/>
    <property type="molecule type" value="Genomic_DNA"/>
</dbReference>
<evidence type="ECO:0000313" key="1">
    <source>
        <dbReference type="EMBL" id="MBA0636402.1"/>
    </source>
</evidence>
<sequence>MDERMIEAAQTGDINHLYELILNDPYVLQ</sequence>
<comment type="caution">
    <text evidence="1">The sequence shown here is derived from an EMBL/GenBank/DDBJ whole genome shotgun (WGS) entry which is preliminary data.</text>
</comment>
<reference evidence="1 2" key="1">
    <citation type="journal article" date="2019" name="Genome Biol. Evol.">
        <title>Insights into the evolution of the New World diploid cottons (Gossypium, subgenus Houzingenia) based on genome sequencing.</title>
        <authorList>
            <person name="Grover C.E."/>
            <person name="Arick M.A. 2nd"/>
            <person name="Thrash A."/>
            <person name="Conover J.L."/>
            <person name="Sanders W.S."/>
            <person name="Peterson D.G."/>
            <person name="Frelichowski J.E."/>
            <person name="Scheffler J.A."/>
            <person name="Scheffler B.E."/>
            <person name="Wendel J.F."/>
        </authorList>
    </citation>
    <scope>NUCLEOTIDE SEQUENCE [LARGE SCALE GENOMIC DNA]</scope>
    <source>
        <strain evidence="1">27</strain>
        <tissue evidence="1">Leaf</tissue>
    </source>
</reference>
<dbReference type="AlphaFoldDB" id="A0A7J8TE33"/>
<evidence type="ECO:0000313" key="2">
    <source>
        <dbReference type="Proteomes" id="UP000593561"/>
    </source>
</evidence>